<protein>
    <recommendedName>
        <fullName evidence="1">Alpha-L-arabinofuranosidase 1 catalytic domain-containing protein</fullName>
    </recommendedName>
</protein>
<organism evidence="2 3">
    <name type="scientific">Thalassobellus suaedae</name>
    <dbReference type="NCBI Taxonomy" id="3074124"/>
    <lineage>
        <taxon>Bacteria</taxon>
        <taxon>Pseudomonadati</taxon>
        <taxon>Bacteroidota</taxon>
        <taxon>Flavobacteriia</taxon>
        <taxon>Flavobacteriales</taxon>
        <taxon>Flavobacteriaceae</taxon>
        <taxon>Thalassobellus</taxon>
    </lineage>
</organism>
<dbReference type="PANTHER" id="PTHR31776:SF0">
    <property type="entry name" value="ALPHA-L-ARABINOFURANOSIDASE 1"/>
    <property type="match status" value="1"/>
</dbReference>
<name>A0ABY9XTG7_9FLAO</name>
<sequence>MKQSFFKHLILVNLVFIACFGCKDNSENETPSEAKSTSNEIVNLVLDLKDTGIKIQPTMYGVFFEDINFSADGGLYAELIKNRSFEFPDAKMGWKQPNSTRPSLNGNSGFAKITNYVSPNGGNKKYSHTVVHNDKNYVLINEGFRGIGLHGGKKYDLSVMMANNKGIENVNFSLVDSTGIVLAETKFKLKNGDWKTYEAVLEPNRTEEKAMLKITFEGTGSVDLDMISLFPQDTWKGRKQGLRKDLVELLDDLEPGFLRFPGGCIVEGRSLAQRYQWQKTVGLPIERELLINRWNNLFDHRPAHDYFQSFGLGFFEYFQLSEDLSAEPIPILGCGMACQFNTGELVPLENLDPYVQEALDLVEFANGDIETPWGKLRAEMGHPKPFNLKYLGIGNEQWG</sequence>
<dbReference type="InterPro" id="IPR017853">
    <property type="entry name" value="GH"/>
</dbReference>
<dbReference type="Gene3D" id="2.60.120.260">
    <property type="entry name" value="Galactose-binding domain-like"/>
    <property type="match status" value="1"/>
</dbReference>
<dbReference type="RefSeq" id="WP_415865745.1">
    <property type="nucleotide sequence ID" value="NZ_CP134537.1"/>
</dbReference>
<dbReference type="PROSITE" id="PS51257">
    <property type="entry name" value="PROKAR_LIPOPROTEIN"/>
    <property type="match status" value="1"/>
</dbReference>
<dbReference type="Pfam" id="PF22848">
    <property type="entry name" value="ASD1_dom"/>
    <property type="match status" value="1"/>
</dbReference>
<evidence type="ECO:0000313" key="3">
    <source>
        <dbReference type="Proteomes" id="UP001302806"/>
    </source>
</evidence>
<dbReference type="SUPFAM" id="SSF51445">
    <property type="entry name" value="(Trans)glycosidases"/>
    <property type="match status" value="1"/>
</dbReference>
<dbReference type="Gene3D" id="3.20.20.80">
    <property type="entry name" value="Glycosidases"/>
    <property type="match status" value="1"/>
</dbReference>
<feature type="domain" description="Alpha-L-arabinofuranosidase 1 catalytic" evidence="1">
    <location>
        <begin position="250"/>
        <end position="398"/>
    </location>
</feature>
<accession>A0ABY9XTG7</accession>
<dbReference type="PANTHER" id="PTHR31776">
    <property type="entry name" value="ALPHA-L-ARABINOFURANOSIDASE 1"/>
    <property type="match status" value="1"/>
</dbReference>
<dbReference type="InterPro" id="IPR055235">
    <property type="entry name" value="ASD1_cat"/>
</dbReference>
<dbReference type="Proteomes" id="UP001302806">
    <property type="component" value="Chromosome"/>
</dbReference>
<gene>
    <name evidence="2" type="ORF">RHP51_00280</name>
</gene>
<evidence type="ECO:0000313" key="2">
    <source>
        <dbReference type="EMBL" id="WNH09234.1"/>
    </source>
</evidence>
<dbReference type="InterPro" id="IPR051563">
    <property type="entry name" value="Glycosyl_Hydrolase_51"/>
</dbReference>
<reference evidence="2 3" key="1">
    <citation type="submission" date="2023-09" db="EMBL/GenBank/DDBJ databases">
        <title>Thalassobella suaedae gen. nov., sp. nov., a marine bacterium of the family Flavobacteriaceae isolated from a halophyte Suaeda japonica.</title>
        <authorList>
            <person name="Lee S.Y."/>
            <person name="Hwang C.Y."/>
        </authorList>
    </citation>
    <scope>NUCLEOTIDE SEQUENCE [LARGE SCALE GENOMIC DNA]</scope>
    <source>
        <strain evidence="2 3">HL-DH14</strain>
    </source>
</reference>
<evidence type="ECO:0000259" key="1">
    <source>
        <dbReference type="Pfam" id="PF22848"/>
    </source>
</evidence>
<dbReference type="EMBL" id="CP134537">
    <property type="protein sequence ID" value="WNH09234.1"/>
    <property type="molecule type" value="Genomic_DNA"/>
</dbReference>
<proteinExistence type="predicted"/>